<keyword evidence="3" id="KW-0597">Phosphoprotein</keyword>
<name>H0WLV2_OTOGA</name>
<dbReference type="Pfam" id="PF15276">
    <property type="entry name" value="PP1_bind"/>
    <property type="match status" value="1"/>
</dbReference>
<reference evidence="9" key="2">
    <citation type="submission" date="2025-08" db="UniProtKB">
        <authorList>
            <consortium name="Ensembl"/>
        </authorList>
    </citation>
    <scope>IDENTIFICATION</scope>
</reference>
<feature type="region of interest" description="Disordered" evidence="7">
    <location>
        <begin position="778"/>
        <end position="808"/>
    </location>
</feature>
<feature type="region of interest" description="Disordered" evidence="7">
    <location>
        <begin position="948"/>
        <end position="968"/>
    </location>
</feature>
<keyword evidence="6" id="KW-0131">Cell cycle</keyword>
<sequence>MDANSKDKPSETKESAVNDAENASFILETGNIVTPRECVAEVPPNLCTPDTFKSPLNFSTVTVEQLGITPESFVKSTSGRSPSSLKKNRRRSAVGARGSPETNHLIRFIAQRQSLKNARRYPLAQNSPAQGSPVLYRNVNSLRERMSAFQSAFYSIKEDEKMADCLEPSEAKRECETADLTKKEDLPEYQQSGFPTELSSKRRRICSESNSDENLTDGEEKVIELQLFSIDTDRLGAAETPADLSLKSSELGSMQSGSLVEASVPLTEFTEASDGLKVADCVEDRGPSDGVSPDIFPAGAGSDTAPDLTSPVTPVWTRDFPPSETFVLRSVLKKPSVKLLPESLQEHCNNLYDDKTNSNLLSDPANCCKEQIVEDEESYKTPTFVNMRKRKRVTFGEDLSPEVFDESLPANTPLRKGGTPICKKDPSDTDSQPPEMSLVPEILPQPNFDDKGENLENIEPLQVSFAVLSPSSKSPTSETLSGTDSCSPSNNHEKTSSCKVGAITRTSNKRNQLISFAEDSACDLFDTEAQPCKEKKSNRRKSQETKHTNRALPKKNQVLKSYRKKKRMKKKSVQKSLYGERDIASKKPLLSPIPEVPEASEMTPSGPGCRWMCADDFNSNDKLEEVKMPKHPVRRISLLPQNLEDLHLNQGFGKHVVSEFCSSIERSSLLDNAPSDESPNINDENKNIPKAENTLESKTEPKTGTETHIPCVSGTEEQAASDDPELDFITQGQEFAAAGQNEETLCQRLKMWEDLKCEKQDDCLVAVEGRLQHRSFLSDTQKESNRVEDALPERKKESKSQKEDLGSKCAQSSSLRNCRERKHRRYSSCHSDAQGLQGEENATPRPSHHAGSSAEISIENSQLYKDLSDAIEQTFERTKSETRVRRSTRLQKDSENEGLVWIPLPFPAPSQNTKRRTICTLDSTGCESLSPGKGTVPSSQKPCLAPSFSDTETIQGPAADSSALPGKRRKSFCTSTLENAKTSTQSKRCRRRTSVCAKEGSSLMDFAQSGDPSR</sequence>
<dbReference type="EMBL" id="AAQR03106276">
    <property type="status" value="NOT_ANNOTATED_CDS"/>
    <property type="molecule type" value="Genomic_DNA"/>
</dbReference>
<feature type="region of interest" description="Disordered" evidence="7">
    <location>
        <begin position="1"/>
        <end position="22"/>
    </location>
</feature>
<feature type="compositionally biased region" description="Basic and acidic residues" evidence="7">
    <location>
        <begin position="780"/>
        <end position="806"/>
    </location>
</feature>
<dbReference type="Ensembl" id="ENSOGAT00000002977.2">
    <property type="protein sequence ID" value="ENSOGAP00000002664.2"/>
    <property type="gene ID" value="ENSOGAG00000002970.2"/>
</dbReference>
<dbReference type="OMA" id="QKECDCS"/>
<evidence type="ECO:0000256" key="2">
    <source>
        <dbReference type="ARBA" id="ARBA00022499"/>
    </source>
</evidence>
<dbReference type="PANTHER" id="PTHR21603">
    <property type="entry name" value="ANTIGEN KI-67-LIKE PROTEIN"/>
    <property type="match status" value="1"/>
</dbReference>
<comment type="subcellular location">
    <subcellularLocation>
        <location evidence="1">Nucleus</location>
    </subcellularLocation>
</comment>
<dbReference type="FunCoup" id="H0WLV2">
    <property type="interactions" value="2526"/>
</dbReference>
<feature type="compositionally biased region" description="Polar residues" evidence="7">
    <location>
        <begin position="74"/>
        <end position="85"/>
    </location>
</feature>
<evidence type="ECO:0000256" key="5">
    <source>
        <dbReference type="ARBA" id="ARBA00023242"/>
    </source>
</evidence>
<keyword evidence="10" id="KW-1185">Reference proteome</keyword>
<dbReference type="GO" id="GO:0005654">
    <property type="term" value="C:nucleoplasm"/>
    <property type="evidence" value="ECO:0007669"/>
    <property type="project" value="Ensembl"/>
</dbReference>
<evidence type="ECO:0000256" key="1">
    <source>
        <dbReference type="ARBA" id="ARBA00004123"/>
    </source>
</evidence>
<evidence type="ECO:0000256" key="7">
    <source>
        <dbReference type="SAM" id="MobiDB-lite"/>
    </source>
</evidence>
<evidence type="ECO:0000259" key="8">
    <source>
        <dbReference type="Pfam" id="PF15276"/>
    </source>
</evidence>
<keyword evidence="5" id="KW-0539">Nucleus</keyword>
<feature type="region of interest" description="Disordered" evidence="7">
    <location>
        <begin position="404"/>
        <end position="439"/>
    </location>
</feature>
<feature type="region of interest" description="Disordered" evidence="7">
    <location>
        <begin position="531"/>
        <end position="580"/>
    </location>
</feature>
<feature type="region of interest" description="Disordered" evidence="7">
    <location>
        <begin position="191"/>
        <end position="215"/>
    </location>
</feature>
<dbReference type="InterPro" id="IPR029334">
    <property type="entry name" value="PP1-bd"/>
</dbReference>
<evidence type="ECO:0000256" key="6">
    <source>
        <dbReference type="ARBA" id="ARBA00023306"/>
    </source>
</evidence>
<dbReference type="PANTHER" id="PTHR21603:SF16">
    <property type="entry name" value="CELL DIVISION CYCLE-ASSOCIATED PROTEIN 2"/>
    <property type="match status" value="1"/>
</dbReference>
<feature type="region of interest" description="Disordered" evidence="7">
    <location>
        <begin position="469"/>
        <end position="497"/>
    </location>
</feature>
<feature type="compositionally biased region" description="Polar residues" evidence="7">
    <location>
        <begin position="671"/>
        <end position="682"/>
    </location>
</feature>
<protein>
    <submittedName>
        <fullName evidence="9">Cell division cycle associated 2</fullName>
    </submittedName>
</protein>
<evidence type="ECO:0000256" key="3">
    <source>
        <dbReference type="ARBA" id="ARBA00022553"/>
    </source>
</evidence>
<feature type="region of interest" description="Disordered" evidence="7">
    <location>
        <begin position="671"/>
        <end position="722"/>
    </location>
</feature>
<reference evidence="9" key="3">
    <citation type="submission" date="2025-09" db="UniProtKB">
        <authorList>
            <consortium name="Ensembl"/>
        </authorList>
    </citation>
    <scope>IDENTIFICATION</scope>
</reference>
<gene>
    <name evidence="9" type="primary">CDCA2</name>
</gene>
<proteinExistence type="predicted"/>
<feature type="compositionally biased region" description="Basic and acidic residues" evidence="7">
    <location>
        <begin position="683"/>
        <end position="705"/>
    </location>
</feature>
<evidence type="ECO:0000313" key="10">
    <source>
        <dbReference type="Proteomes" id="UP000005225"/>
    </source>
</evidence>
<dbReference type="GO" id="GO:0005829">
    <property type="term" value="C:cytosol"/>
    <property type="evidence" value="ECO:0007669"/>
    <property type="project" value="Ensembl"/>
</dbReference>
<dbReference type="GO" id="GO:0007088">
    <property type="term" value="P:regulation of mitotic nuclear division"/>
    <property type="evidence" value="ECO:0007669"/>
    <property type="project" value="TreeGrafter"/>
</dbReference>
<dbReference type="Proteomes" id="UP000005225">
    <property type="component" value="Unassembled WGS sequence"/>
</dbReference>
<organism evidence="9 10">
    <name type="scientific">Otolemur garnettii</name>
    <name type="common">Small-eared galago</name>
    <name type="synonym">Garnett's greater bushbaby</name>
    <dbReference type="NCBI Taxonomy" id="30611"/>
    <lineage>
        <taxon>Eukaryota</taxon>
        <taxon>Metazoa</taxon>
        <taxon>Chordata</taxon>
        <taxon>Craniata</taxon>
        <taxon>Vertebrata</taxon>
        <taxon>Euteleostomi</taxon>
        <taxon>Mammalia</taxon>
        <taxon>Eutheria</taxon>
        <taxon>Euarchontoglires</taxon>
        <taxon>Primates</taxon>
        <taxon>Strepsirrhini</taxon>
        <taxon>Lorisiformes</taxon>
        <taxon>Galagidae</taxon>
        <taxon>Otolemur</taxon>
    </lineage>
</organism>
<feature type="region of interest" description="Disordered" evidence="7">
    <location>
        <begin position="826"/>
        <end position="854"/>
    </location>
</feature>
<evidence type="ECO:0000256" key="4">
    <source>
        <dbReference type="ARBA" id="ARBA00022843"/>
    </source>
</evidence>
<reference evidence="10" key="1">
    <citation type="submission" date="2011-03" db="EMBL/GenBank/DDBJ databases">
        <title>Version 3 of the genome sequence of Otolemur garnettii (Bushbaby).</title>
        <authorList>
            <consortium name="The Broad Institute Genome Sequencing Platform"/>
            <person name="Di Palma F."/>
            <person name="Johnson J."/>
            <person name="Lander E.S."/>
            <person name="Lindblad-Toh K."/>
            <person name="Jaffe D.B."/>
            <person name="Gnerre S."/>
            <person name="MacCallum I."/>
            <person name="Przybylski D."/>
            <person name="Ribeiro F.J."/>
            <person name="Burton J.N."/>
            <person name="Walker B.J."/>
            <person name="Sharpe T."/>
            <person name="Hall G."/>
        </authorList>
    </citation>
    <scope>NUCLEOTIDE SEQUENCE [LARGE SCALE GENOMIC DNA]</scope>
</reference>
<dbReference type="GO" id="GO:0005694">
    <property type="term" value="C:chromosome"/>
    <property type="evidence" value="ECO:0007669"/>
    <property type="project" value="Ensembl"/>
</dbReference>
<dbReference type="GeneTree" id="ENSGT00940000154352"/>
<feature type="compositionally biased region" description="Basic residues" evidence="7">
    <location>
        <begin position="561"/>
        <end position="573"/>
    </location>
</feature>
<keyword evidence="2" id="KW-1017">Isopeptide bond</keyword>
<accession>H0WLV2</accession>
<dbReference type="GO" id="GO:0019888">
    <property type="term" value="F:protein phosphatase regulator activity"/>
    <property type="evidence" value="ECO:0007669"/>
    <property type="project" value="Ensembl"/>
</dbReference>
<dbReference type="HOGENOM" id="CLU_011968_0_0_1"/>
<dbReference type="STRING" id="30611.ENSOGAP00000002664"/>
<evidence type="ECO:0000313" key="9">
    <source>
        <dbReference type="Ensembl" id="ENSOGAP00000002664.2"/>
    </source>
</evidence>
<dbReference type="AlphaFoldDB" id="H0WLV2"/>
<feature type="compositionally biased region" description="Polar residues" evidence="7">
    <location>
        <begin position="469"/>
        <end position="490"/>
    </location>
</feature>
<feature type="compositionally biased region" description="Basic and acidic residues" evidence="7">
    <location>
        <begin position="1"/>
        <end position="16"/>
    </location>
</feature>
<feature type="domain" description="PP1-binding" evidence="8">
    <location>
        <begin position="389"/>
        <end position="450"/>
    </location>
</feature>
<dbReference type="InParanoid" id="H0WLV2"/>
<feature type="compositionally biased region" description="Basic and acidic residues" evidence="7">
    <location>
        <begin position="531"/>
        <end position="547"/>
    </location>
</feature>
<feature type="region of interest" description="Disordered" evidence="7">
    <location>
        <begin position="73"/>
        <end position="100"/>
    </location>
</feature>
<keyword evidence="4" id="KW-0832">Ubl conjugation</keyword>
<dbReference type="GO" id="GO:0051983">
    <property type="term" value="P:regulation of chromosome segregation"/>
    <property type="evidence" value="ECO:0007669"/>
    <property type="project" value="TreeGrafter"/>
</dbReference>
<dbReference type="eggNOG" id="ENOG502S079">
    <property type="taxonomic scope" value="Eukaryota"/>
</dbReference>